<dbReference type="InterPro" id="IPR014284">
    <property type="entry name" value="RNA_pol_sigma-70_dom"/>
</dbReference>
<keyword evidence="3" id="KW-0731">Sigma factor</keyword>
<keyword evidence="4" id="KW-0238">DNA-binding</keyword>
<protein>
    <submittedName>
        <fullName evidence="7">Sigma-70 family RNA polymerase sigma factor</fullName>
    </submittedName>
</protein>
<dbReference type="PANTHER" id="PTHR43133">
    <property type="entry name" value="RNA POLYMERASE ECF-TYPE SIGMA FACTO"/>
    <property type="match status" value="1"/>
</dbReference>
<proteinExistence type="inferred from homology"/>
<accession>A0ABU6FF80</accession>
<evidence type="ECO:0000313" key="8">
    <source>
        <dbReference type="Proteomes" id="UP001354931"/>
    </source>
</evidence>
<dbReference type="InterPro" id="IPR039425">
    <property type="entry name" value="RNA_pol_sigma-70-like"/>
</dbReference>
<organism evidence="7 8">
    <name type="scientific">Streptomyces endophyticus</name>
    <dbReference type="NCBI Taxonomy" id="714166"/>
    <lineage>
        <taxon>Bacteria</taxon>
        <taxon>Bacillati</taxon>
        <taxon>Actinomycetota</taxon>
        <taxon>Actinomycetes</taxon>
        <taxon>Kitasatosporales</taxon>
        <taxon>Streptomycetaceae</taxon>
        <taxon>Streptomyces</taxon>
    </lineage>
</organism>
<sequence>MNEEAGSRRPRPTVSRAIPRQAVHERQASLVDEEFAAFYRLHVKRLVAFLINQNASLSLVAFLINQNASLSDAADIAQATMEKLYQRWSEIGHHRAWAYKVASRELIRKFSDTRESPVEELPEPSSLLPRPDGVSEWESRYDALRVLRTLPPRQRQILAWTLSDFTPAEISQQLGLSCEAVRASLKKARQTATALVREWEET</sequence>
<evidence type="ECO:0000259" key="6">
    <source>
        <dbReference type="Pfam" id="PF08281"/>
    </source>
</evidence>
<evidence type="ECO:0000256" key="5">
    <source>
        <dbReference type="ARBA" id="ARBA00023163"/>
    </source>
</evidence>
<dbReference type="InterPro" id="IPR013324">
    <property type="entry name" value="RNA_pol_sigma_r3/r4-like"/>
</dbReference>
<evidence type="ECO:0000313" key="7">
    <source>
        <dbReference type="EMBL" id="MEB8342118.1"/>
    </source>
</evidence>
<comment type="caution">
    <text evidence="7">The sequence shown here is derived from an EMBL/GenBank/DDBJ whole genome shotgun (WGS) entry which is preliminary data.</text>
</comment>
<evidence type="ECO:0000256" key="3">
    <source>
        <dbReference type="ARBA" id="ARBA00023082"/>
    </source>
</evidence>
<dbReference type="Gene3D" id="1.10.1740.10">
    <property type="match status" value="1"/>
</dbReference>
<dbReference type="NCBIfam" id="TIGR02937">
    <property type="entry name" value="sigma70-ECF"/>
    <property type="match status" value="1"/>
</dbReference>
<dbReference type="Gene3D" id="1.10.10.10">
    <property type="entry name" value="Winged helix-like DNA-binding domain superfamily/Winged helix DNA-binding domain"/>
    <property type="match status" value="1"/>
</dbReference>
<keyword evidence="5" id="KW-0804">Transcription</keyword>
<name>A0ABU6FF80_9ACTN</name>
<dbReference type="Pfam" id="PF08281">
    <property type="entry name" value="Sigma70_r4_2"/>
    <property type="match status" value="1"/>
</dbReference>
<feature type="domain" description="RNA polymerase sigma factor 70 region 4 type 2" evidence="6">
    <location>
        <begin position="144"/>
        <end position="190"/>
    </location>
</feature>
<evidence type="ECO:0000256" key="2">
    <source>
        <dbReference type="ARBA" id="ARBA00023015"/>
    </source>
</evidence>
<keyword evidence="2" id="KW-0805">Transcription regulation</keyword>
<evidence type="ECO:0000256" key="1">
    <source>
        <dbReference type="ARBA" id="ARBA00010641"/>
    </source>
</evidence>
<keyword evidence="8" id="KW-1185">Reference proteome</keyword>
<dbReference type="SUPFAM" id="SSF88946">
    <property type="entry name" value="Sigma2 domain of RNA polymerase sigma factors"/>
    <property type="match status" value="1"/>
</dbReference>
<evidence type="ECO:0000256" key="4">
    <source>
        <dbReference type="ARBA" id="ARBA00023125"/>
    </source>
</evidence>
<dbReference type="RefSeq" id="WP_326021444.1">
    <property type="nucleotide sequence ID" value="NZ_JAOZYC010000157.1"/>
</dbReference>
<dbReference type="InterPro" id="IPR036388">
    <property type="entry name" value="WH-like_DNA-bd_sf"/>
</dbReference>
<dbReference type="SUPFAM" id="SSF88659">
    <property type="entry name" value="Sigma3 and sigma4 domains of RNA polymerase sigma factors"/>
    <property type="match status" value="1"/>
</dbReference>
<dbReference type="PANTHER" id="PTHR43133:SF8">
    <property type="entry name" value="RNA POLYMERASE SIGMA FACTOR HI_1459-RELATED"/>
    <property type="match status" value="1"/>
</dbReference>
<dbReference type="Proteomes" id="UP001354931">
    <property type="component" value="Unassembled WGS sequence"/>
</dbReference>
<dbReference type="InterPro" id="IPR013249">
    <property type="entry name" value="RNA_pol_sigma70_r4_t2"/>
</dbReference>
<comment type="similarity">
    <text evidence="1">Belongs to the sigma-70 factor family. ECF subfamily.</text>
</comment>
<dbReference type="EMBL" id="JAOZYC010000157">
    <property type="protein sequence ID" value="MEB8342118.1"/>
    <property type="molecule type" value="Genomic_DNA"/>
</dbReference>
<gene>
    <name evidence="7" type="ORF">OKJ99_31945</name>
</gene>
<reference evidence="7 8" key="1">
    <citation type="submission" date="2022-10" db="EMBL/GenBank/DDBJ databases">
        <authorList>
            <person name="Xie J."/>
            <person name="Shen N."/>
        </authorList>
    </citation>
    <scope>NUCLEOTIDE SEQUENCE [LARGE SCALE GENOMIC DNA]</scope>
    <source>
        <strain evidence="7 8">YIM65594</strain>
    </source>
</reference>
<dbReference type="InterPro" id="IPR013325">
    <property type="entry name" value="RNA_pol_sigma_r2"/>
</dbReference>